<evidence type="ECO:0000313" key="5">
    <source>
        <dbReference type="EMBL" id="CAE8683378.1"/>
    </source>
</evidence>
<dbReference type="Proteomes" id="UP000626109">
    <property type="component" value="Unassembled WGS sequence"/>
</dbReference>
<organism evidence="5 6">
    <name type="scientific">Polarella glacialis</name>
    <name type="common">Dinoflagellate</name>
    <dbReference type="NCBI Taxonomy" id="89957"/>
    <lineage>
        <taxon>Eukaryota</taxon>
        <taxon>Sar</taxon>
        <taxon>Alveolata</taxon>
        <taxon>Dinophyceae</taxon>
        <taxon>Suessiales</taxon>
        <taxon>Suessiaceae</taxon>
        <taxon>Polarella</taxon>
    </lineage>
</organism>
<dbReference type="PROSITE" id="PS51257">
    <property type="entry name" value="PROKAR_LIPOPROTEIN"/>
    <property type="match status" value="1"/>
</dbReference>
<evidence type="ECO:0000313" key="6">
    <source>
        <dbReference type="Proteomes" id="UP000626109"/>
    </source>
</evidence>
<evidence type="ECO:0000256" key="1">
    <source>
        <dbReference type="ARBA" id="ARBA00022737"/>
    </source>
</evidence>
<evidence type="ECO:0000313" key="4">
    <source>
        <dbReference type="EMBL" id="CAE8614502.1"/>
    </source>
</evidence>
<evidence type="ECO:0000256" key="2">
    <source>
        <dbReference type="SAM" id="SignalP"/>
    </source>
</evidence>
<keyword evidence="1" id="KW-0677">Repeat</keyword>
<dbReference type="Pfam" id="PF17830">
    <property type="entry name" value="STI1-HOP_DP"/>
    <property type="match status" value="1"/>
</dbReference>
<evidence type="ECO:0000259" key="3">
    <source>
        <dbReference type="Pfam" id="PF17830"/>
    </source>
</evidence>
<dbReference type="EMBL" id="CAJNNW010026190">
    <property type="protein sequence ID" value="CAE8683378.1"/>
    <property type="molecule type" value="Genomic_DNA"/>
</dbReference>
<proteinExistence type="predicted"/>
<feature type="signal peptide" evidence="2">
    <location>
        <begin position="1"/>
        <end position="22"/>
    </location>
</feature>
<gene>
    <name evidence="4" type="ORF">PGLA1383_LOCUS32225</name>
    <name evidence="5" type="ORF">PGLA2088_LOCUS23423</name>
</gene>
<feature type="chain" id="PRO_5035596610" description="STI1/HOP DP domain-containing protein" evidence="2">
    <location>
        <begin position="23"/>
        <end position="326"/>
    </location>
</feature>
<protein>
    <recommendedName>
        <fullName evidence="3">STI1/HOP DP domain-containing protein</fullName>
    </recommendedName>
</protein>
<dbReference type="AlphaFoldDB" id="A0A813JPM4"/>
<dbReference type="OrthoDB" id="439131at2759"/>
<dbReference type="EMBL" id="CAJNNV010025439">
    <property type="protein sequence ID" value="CAE8614502.1"/>
    <property type="molecule type" value="Genomic_DNA"/>
</dbReference>
<keyword evidence="7" id="KW-1185">Reference proteome</keyword>
<name>A0A813JPM4_POLGL</name>
<dbReference type="InterPro" id="IPR041243">
    <property type="entry name" value="STI1/HOP_DP"/>
</dbReference>
<comment type="caution">
    <text evidence="5">The sequence shown here is derived from an EMBL/GenBank/DDBJ whole genome shotgun (WGS) entry which is preliminary data.</text>
</comment>
<dbReference type="Proteomes" id="UP000654075">
    <property type="component" value="Unassembled WGS sequence"/>
</dbReference>
<reference evidence="5" key="1">
    <citation type="submission" date="2021-02" db="EMBL/GenBank/DDBJ databases">
        <authorList>
            <person name="Dougan E. K."/>
            <person name="Rhodes N."/>
            <person name="Thang M."/>
            <person name="Chan C."/>
        </authorList>
    </citation>
    <scope>NUCLEOTIDE SEQUENCE</scope>
</reference>
<keyword evidence="2" id="KW-0732">Signal</keyword>
<sequence>MAKTRRMHGPTLLVGAACLAVARVGRWAASSSSDSTFVSLPPRSASQSLVARQAGLPGMPGGIPGGMNMQALEELMKDPEKMKQLQAEAEKMMEDPEKRAMLEDYQKSTQSAVEKLKDDPELKDFFEDVRVNGIDAMKKYENDERILEKFSQATGGPSSMPGFENMMGGAGAMAGGAPSPPAVKAYKPGDEVIIRGLAKAPELNGKKAMVVPPTAEEKKTLEGTDRLIVRLMDTGDQFAVKPANLRTTAQEADELMSNSLEDVSLYNPALQTEAAKLRESGKLNDLQSDPELKPIFDDIRKNGMGALEKYWSDEKLMAKISKAMGS</sequence>
<accession>A0A813JPM4</accession>
<evidence type="ECO:0000313" key="7">
    <source>
        <dbReference type="Proteomes" id="UP000654075"/>
    </source>
</evidence>
<feature type="domain" description="STI1/HOP DP" evidence="3">
    <location>
        <begin position="275"/>
        <end position="325"/>
    </location>
</feature>